<dbReference type="OrthoDB" id="728at2759"/>
<evidence type="ECO:0000259" key="7">
    <source>
        <dbReference type="Pfam" id="PF00291"/>
    </source>
</evidence>
<evidence type="ECO:0000313" key="9">
    <source>
        <dbReference type="Proteomes" id="UP000277212"/>
    </source>
</evidence>
<gene>
    <name evidence="8" type="ORF">CDV36_003362</name>
</gene>
<organism evidence="8 9">
    <name type="scientific">Fusarium kuroshium</name>
    <dbReference type="NCBI Taxonomy" id="2010991"/>
    <lineage>
        <taxon>Eukaryota</taxon>
        <taxon>Fungi</taxon>
        <taxon>Dikarya</taxon>
        <taxon>Ascomycota</taxon>
        <taxon>Pezizomycotina</taxon>
        <taxon>Sordariomycetes</taxon>
        <taxon>Hypocreomycetidae</taxon>
        <taxon>Hypocreales</taxon>
        <taxon>Nectriaceae</taxon>
        <taxon>Fusarium</taxon>
        <taxon>Fusarium solani species complex</taxon>
    </lineage>
</organism>
<evidence type="ECO:0000256" key="1">
    <source>
        <dbReference type="ARBA" id="ARBA00001933"/>
    </source>
</evidence>
<evidence type="ECO:0000256" key="4">
    <source>
        <dbReference type="ARBA" id="ARBA00012041"/>
    </source>
</evidence>
<keyword evidence="5" id="KW-0663">Pyridoxal phosphate</keyword>
<dbReference type="EMBL" id="NKUJ01000039">
    <property type="protein sequence ID" value="RMJ17005.1"/>
    <property type="molecule type" value="Genomic_DNA"/>
</dbReference>
<protein>
    <recommendedName>
        <fullName evidence="4">cystathionine beta-synthase</fullName>
        <ecNumber evidence="4">4.2.1.22</ecNumber>
    </recommendedName>
</protein>
<dbReference type="InterPro" id="IPR036052">
    <property type="entry name" value="TrpB-like_PALP_sf"/>
</dbReference>
<dbReference type="GO" id="GO:0044272">
    <property type="term" value="P:sulfur compound biosynthetic process"/>
    <property type="evidence" value="ECO:0007669"/>
    <property type="project" value="UniProtKB-ARBA"/>
</dbReference>
<comment type="catalytic activity">
    <reaction evidence="6">
        <text>L-homocysteine + L-serine = L,L-cystathionine + H2O</text>
        <dbReference type="Rhea" id="RHEA:10112"/>
        <dbReference type="ChEBI" id="CHEBI:15377"/>
        <dbReference type="ChEBI" id="CHEBI:33384"/>
        <dbReference type="ChEBI" id="CHEBI:58161"/>
        <dbReference type="ChEBI" id="CHEBI:58199"/>
        <dbReference type="EC" id="4.2.1.22"/>
    </reaction>
</comment>
<comment type="pathway">
    <text evidence="2">Amino-acid biosynthesis; L-cysteine biosynthesis; L-cysteine from L-homocysteine and L-serine: step 1/2.</text>
</comment>
<keyword evidence="9" id="KW-1185">Reference proteome</keyword>
<proteinExistence type="inferred from homology"/>
<dbReference type="GO" id="GO:0004122">
    <property type="term" value="F:cystathionine beta-synthase activity"/>
    <property type="evidence" value="ECO:0007669"/>
    <property type="project" value="UniProtKB-EC"/>
</dbReference>
<comment type="caution">
    <text evidence="8">The sequence shown here is derived from an EMBL/GenBank/DDBJ whole genome shotgun (WGS) entry which is preliminary data.</text>
</comment>
<dbReference type="AlphaFoldDB" id="A0A3M2SI64"/>
<sequence length="405" mass="43904">MNMSSIAPEASTPANSISNAIDLIGETPLIRLNKLPKALGIKCEVLVKAEFFNLGGSTKDRVALRMIEEAEKAGKIKPGDTLIEPTSGNTGIGLALIAVLKGYKTIITLPSKMSLEKVTILRALGAKIIRTPDDAAWDSPESHHQLALWLQSVLPNAHILGQFGNPENPQAHEETTAQEIWRQTKRQVTAIVAGAGTGGTITGLARGLKKHNKNIKAIGADPRGSILAAPDSLNKEHLHEPHQVEGIGGEFVPGVLDRNIVDKWYKTTDRESFYLARRLIAEEGLLVGGSSGAAMAAMFKAVKDFDFKEGDKVVVVMPDGIRNYLSKFANDDWLKANNLFPLDGRDLPFPPLSCTENTTAMSNEMDDLSSQLLSAQLALPIRPPGSCREKTEVVDDHAHHDFHIV</sequence>
<dbReference type="Proteomes" id="UP000277212">
    <property type="component" value="Unassembled WGS sequence"/>
</dbReference>
<dbReference type="GO" id="GO:0006534">
    <property type="term" value="P:cysteine metabolic process"/>
    <property type="evidence" value="ECO:0007669"/>
    <property type="project" value="UniProtKB-ARBA"/>
</dbReference>
<evidence type="ECO:0000256" key="2">
    <source>
        <dbReference type="ARBA" id="ARBA00005003"/>
    </source>
</evidence>
<evidence type="ECO:0000313" key="8">
    <source>
        <dbReference type="EMBL" id="RMJ17005.1"/>
    </source>
</evidence>
<dbReference type="EC" id="4.2.1.22" evidence="4"/>
<dbReference type="PANTHER" id="PTHR10314">
    <property type="entry name" value="CYSTATHIONINE BETA-SYNTHASE"/>
    <property type="match status" value="1"/>
</dbReference>
<dbReference type="Gene3D" id="3.40.50.1100">
    <property type="match status" value="2"/>
</dbReference>
<dbReference type="FunFam" id="3.40.50.1100:FF:000003">
    <property type="entry name" value="Cystathionine beta-synthase"/>
    <property type="match status" value="1"/>
</dbReference>
<dbReference type="STRING" id="2010991.A0A3M2SI64"/>
<comment type="similarity">
    <text evidence="3">Belongs to the cysteine synthase/cystathionine beta-synthase family.</text>
</comment>
<comment type="cofactor">
    <cofactor evidence="1">
        <name>pyridoxal 5'-phosphate</name>
        <dbReference type="ChEBI" id="CHEBI:597326"/>
    </cofactor>
</comment>
<dbReference type="Pfam" id="PF00291">
    <property type="entry name" value="PALP"/>
    <property type="match status" value="1"/>
</dbReference>
<name>A0A3M2SI64_9HYPO</name>
<dbReference type="FunFam" id="3.40.50.1100:FF:000118">
    <property type="entry name" value="Related to CYS4-cystathionine beta-synthase"/>
    <property type="match status" value="1"/>
</dbReference>
<dbReference type="CDD" id="cd01561">
    <property type="entry name" value="CBS_like"/>
    <property type="match status" value="1"/>
</dbReference>
<accession>A0A3M2SI64</accession>
<dbReference type="InterPro" id="IPR050214">
    <property type="entry name" value="Cys_Synth/Cystath_Beta-Synth"/>
</dbReference>
<feature type="domain" description="Tryptophan synthase beta chain-like PALP" evidence="7">
    <location>
        <begin position="22"/>
        <end position="319"/>
    </location>
</feature>
<evidence type="ECO:0000256" key="3">
    <source>
        <dbReference type="ARBA" id="ARBA00007103"/>
    </source>
</evidence>
<dbReference type="GO" id="GO:0009069">
    <property type="term" value="P:serine family amino acid metabolic process"/>
    <property type="evidence" value="ECO:0007669"/>
    <property type="project" value="UniProtKB-ARBA"/>
</dbReference>
<reference evidence="8 9" key="1">
    <citation type="submission" date="2017-06" db="EMBL/GenBank/DDBJ databases">
        <title>Comparative genomic analysis of Ambrosia Fusariam Clade fungi.</title>
        <authorList>
            <person name="Stajich J.E."/>
            <person name="Carrillo J."/>
            <person name="Kijimoto T."/>
            <person name="Eskalen A."/>
            <person name="O'Donnell K."/>
            <person name="Kasson M."/>
        </authorList>
    </citation>
    <scope>NUCLEOTIDE SEQUENCE [LARGE SCALE GENOMIC DNA]</scope>
    <source>
        <strain evidence="8">UCR3666</strain>
    </source>
</reference>
<dbReference type="InterPro" id="IPR001926">
    <property type="entry name" value="TrpB-like_PALP"/>
</dbReference>
<dbReference type="SUPFAM" id="SSF53686">
    <property type="entry name" value="Tryptophan synthase beta subunit-like PLP-dependent enzymes"/>
    <property type="match status" value="1"/>
</dbReference>
<evidence type="ECO:0000256" key="5">
    <source>
        <dbReference type="ARBA" id="ARBA00022898"/>
    </source>
</evidence>
<evidence type="ECO:0000256" key="6">
    <source>
        <dbReference type="ARBA" id="ARBA00047490"/>
    </source>
</evidence>